<dbReference type="EC" id="3.4.21.89" evidence="4"/>
<sequence length="166" mass="19162">MFKTAGRLINFRTLFLVVLYVFLKSDKKNITTYEIKEESMSPALLPEDYVVAIKNKDKLNRGDIVIFKNHEKNIDVVKRVIGLPGETVSSENGKVLINNSEIDDIWAKTVTDDFIQQTLGEDEVFVLGDQRRLSSSDSRTLGPVSATECLKIKYRYWPYQRFKTYE</sequence>
<accession>S5DKP8</accession>
<keyword evidence="4" id="KW-0645">Protease</keyword>
<dbReference type="EMBL" id="KC811129">
    <property type="protein sequence ID" value="AGQ19344.1"/>
    <property type="molecule type" value="Genomic_DNA"/>
</dbReference>
<dbReference type="NCBIfam" id="TIGR02227">
    <property type="entry name" value="sigpep_I_bact"/>
    <property type="match status" value="1"/>
</dbReference>
<dbReference type="PANTHER" id="PTHR43390:SF1">
    <property type="entry name" value="CHLOROPLAST PROCESSING PEPTIDASE"/>
    <property type="match status" value="1"/>
</dbReference>
<feature type="domain" description="Peptidase S26" evidence="5">
    <location>
        <begin position="14"/>
        <end position="148"/>
    </location>
</feature>
<dbReference type="GO" id="GO:0006465">
    <property type="term" value="P:signal peptide processing"/>
    <property type="evidence" value="ECO:0007669"/>
    <property type="project" value="InterPro"/>
</dbReference>
<comment type="similarity">
    <text evidence="2 4">Belongs to the peptidase S26 family.</text>
</comment>
<proteinExistence type="inferred from homology"/>
<dbReference type="InterPro" id="IPR000223">
    <property type="entry name" value="Pept_S26A_signal_pept_1"/>
</dbReference>
<evidence type="ECO:0000256" key="3">
    <source>
        <dbReference type="PIRSR" id="PIRSR600223-1"/>
    </source>
</evidence>
<feature type="active site" evidence="3">
    <location>
        <position position="39"/>
    </location>
</feature>
<comment type="subcellular location">
    <subcellularLocation>
        <location evidence="1">Cell membrane</location>
        <topology evidence="1">Single-pass type II membrane protein</topology>
    </subcellularLocation>
    <subcellularLocation>
        <location evidence="4">Membrane</location>
        <topology evidence="4">Single-pass type II membrane protein</topology>
    </subcellularLocation>
</comment>
<dbReference type="PANTHER" id="PTHR43390">
    <property type="entry name" value="SIGNAL PEPTIDASE I"/>
    <property type="match status" value="1"/>
</dbReference>
<evidence type="ECO:0000256" key="2">
    <source>
        <dbReference type="ARBA" id="ARBA00009370"/>
    </source>
</evidence>
<dbReference type="SUPFAM" id="SSF51306">
    <property type="entry name" value="LexA/Signal peptidase"/>
    <property type="match status" value="1"/>
</dbReference>
<dbReference type="GO" id="GO:0005886">
    <property type="term" value="C:plasma membrane"/>
    <property type="evidence" value="ECO:0007669"/>
    <property type="project" value="UniProtKB-SubCell"/>
</dbReference>
<evidence type="ECO:0000256" key="1">
    <source>
        <dbReference type="ARBA" id="ARBA00004401"/>
    </source>
</evidence>
<protein>
    <recommendedName>
        <fullName evidence="4">Signal peptidase I</fullName>
        <ecNumber evidence="4">3.4.21.89</ecNumber>
    </recommendedName>
</protein>
<dbReference type="AlphaFoldDB" id="S5DKP8"/>
<feature type="active site" evidence="3">
    <location>
        <position position="78"/>
    </location>
</feature>
<dbReference type="GO" id="GO:0009003">
    <property type="term" value="F:signal peptidase activity"/>
    <property type="evidence" value="ECO:0007669"/>
    <property type="project" value="UniProtKB-EC"/>
</dbReference>
<dbReference type="InterPro" id="IPR036286">
    <property type="entry name" value="LexA/Signal_pep-like_sf"/>
</dbReference>
<organism evidence="6">
    <name type="scientific">Candidatus Actinomarina minuta</name>
    <dbReference type="NCBI Taxonomy" id="1389454"/>
    <lineage>
        <taxon>Bacteria</taxon>
        <taxon>Bacillati</taxon>
        <taxon>Actinomycetota</taxon>
        <taxon>Actinomycetes</taxon>
        <taxon>Candidatus Actinomarinidae</taxon>
        <taxon>Candidatus Actinomarinales</taxon>
        <taxon>Candidatus Actinomarineae</taxon>
        <taxon>Candidatus Actinomarinaceae</taxon>
        <taxon>Candidatus Actinomarina</taxon>
    </lineage>
</organism>
<dbReference type="InterPro" id="IPR019533">
    <property type="entry name" value="Peptidase_S26"/>
</dbReference>
<dbReference type="Gene3D" id="2.10.109.10">
    <property type="entry name" value="Umud Fragment, subunit A"/>
    <property type="match status" value="1"/>
</dbReference>
<keyword evidence="4" id="KW-0378">Hydrolase</keyword>
<evidence type="ECO:0000256" key="4">
    <source>
        <dbReference type="RuleBase" id="RU362042"/>
    </source>
</evidence>
<dbReference type="GO" id="GO:0004252">
    <property type="term" value="F:serine-type endopeptidase activity"/>
    <property type="evidence" value="ECO:0007669"/>
    <property type="project" value="InterPro"/>
</dbReference>
<dbReference type="PRINTS" id="PR00727">
    <property type="entry name" value="LEADERPTASE"/>
</dbReference>
<name>S5DKP8_9ACTN</name>
<comment type="catalytic activity">
    <reaction evidence="4">
        <text>Cleavage of hydrophobic, N-terminal signal or leader sequences from secreted and periplasmic proteins.</text>
        <dbReference type="EC" id="3.4.21.89"/>
    </reaction>
</comment>
<evidence type="ECO:0000313" key="6">
    <source>
        <dbReference type="EMBL" id="AGQ19344.1"/>
    </source>
</evidence>
<reference evidence="6" key="1">
    <citation type="journal article" date="2013" name="Sci. Rep.">
        <title>Metagenomics uncovers a new group of low GC and ultra-small marine Actinobacteria.</title>
        <authorList>
            <person name="Ghai R."/>
            <person name="Mizuno C.M."/>
            <person name="Picazo A."/>
            <person name="Camacho A."/>
            <person name="Rodriguez-Valera F."/>
        </authorList>
    </citation>
    <scope>NUCLEOTIDE SEQUENCE</scope>
</reference>
<dbReference type="Pfam" id="PF10502">
    <property type="entry name" value="Peptidase_S26"/>
    <property type="match status" value="1"/>
</dbReference>
<evidence type="ECO:0000259" key="5">
    <source>
        <dbReference type="Pfam" id="PF10502"/>
    </source>
</evidence>
<dbReference type="CDD" id="cd06530">
    <property type="entry name" value="S26_SPase_I"/>
    <property type="match status" value="1"/>
</dbReference>